<keyword evidence="5 10" id="KW-0863">Zinc-finger</keyword>
<dbReference type="InterPro" id="IPR013106">
    <property type="entry name" value="Ig_V-set"/>
</dbReference>
<evidence type="ECO:0000256" key="8">
    <source>
        <dbReference type="ARBA" id="ARBA00023136"/>
    </source>
</evidence>
<dbReference type="Proteomes" id="UP001627154">
    <property type="component" value="Unassembled WGS sequence"/>
</dbReference>
<evidence type="ECO:0000256" key="1">
    <source>
        <dbReference type="ARBA" id="ARBA00004167"/>
    </source>
</evidence>
<dbReference type="GO" id="GO:0008270">
    <property type="term" value="F:zinc ion binding"/>
    <property type="evidence" value="ECO:0007669"/>
    <property type="project" value="UniProtKB-KW"/>
</dbReference>
<feature type="domain" description="C2H2-type" evidence="11">
    <location>
        <begin position="98"/>
        <end position="126"/>
    </location>
</feature>
<keyword evidence="6" id="KW-0862">Zinc</keyword>
<accession>A0ABD2XJV8</accession>
<dbReference type="Pfam" id="PF07686">
    <property type="entry name" value="V-set"/>
    <property type="match status" value="1"/>
</dbReference>
<evidence type="ECO:0000256" key="6">
    <source>
        <dbReference type="ARBA" id="ARBA00022833"/>
    </source>
</evidence>
<dbReference type="SUPFAM" id="SSF57667">
    <property type="entry name" value="beta-beta-alpha zinc fingers"/>
    <property type="match status" value="4"/>
</dbReference>
<dbReference type="PROSITE" id="PS50157">
    <property type="entry name" value="ZINC_FINGER_C2H2_2"/>
    <property type="match status" value="6"/>
</dbReference>
<dbReference type="InterPro" id="IPR036179">
    <property type="entry name" value="Ig-like_dom_sf"/>
</dbReference>
<comment type="subcellular location">
    <subcellularLocation>
        <location evidence="1">Membrane</location>
        <topology evidence="1">Single-pass membrane protein</topology>
    </subcellularLocation>
</comment>
<dbReference type="Gene3D" id="2.60.40.10">
    <property type="entry name" value="Immunoglobulins"/>
    <property type="match status" value="2"/>
</dbReference>
<keyword evidence="8" id="KW-0472">Membrane</keyword>
<dbReference type="Pfam" id="PF00096">
    <property type="entry name" value="zf-C2H2"/>
    <property type="match status" value="6"/>
</dbReference>
<evidence type="ECO:0000259" key="11">
    <source>
        <dbReference type="PROSITE" id="PS50157"/>
    </source>
</evidence>
<evidence type="ECO:0000256" key="9">
    <source>
        <dbReference type="ARBA" id="ARBA00023157"/>
    </source>
</evidence>
<reference evidence="13 14" key="1">
    <citation type="journal article" date="2024" name="bioRxiv">
        <title>A reference genome for Trichogramma kaykai: A tiny desert-dwelling parasitoid wasp with competing sex-ratio distorters.</title>
        <authorList>
            <person name="Culotta J."/>
            <person name="Lindsey A.R."/>
        </authorList>
    </citation>
    <scope>NUCLEOTIDE SEQUENCE [LARGE SCALE GENOMIC DNA]</scope>
    <source>
        <strain evidence="13 14">KSX58</strain>
    </source>
</reference>
<dbReference type="FunFam" id="2.60.40.10:FF:000437">
    <property type="entry name" value="Beat-IIIc, isoform A"/>
    <property type="match status" value="1"/>
</dbReference>
<keyword evidence="2" id="KW-0812">Transmembrane</keyword>
<evidence type="ECO:0008006" key="15">
    <source>
        <dbReference type="Google" id="ProtNLM"/>
    </source>
</evidence>
<dbReference type="InterPro" id="IPR013162">
    <property type="entry name" value="CD80_C2-set"/>
</dbReference>
<dbReference type="FunFam" id="3.30.160.60:FF:000038">
    <property type="entry name" value="Zinc finger protein 624"/>
    <property type="match status" value="1"/>
</dbReference>
<dbReference type="InterPro" id="IPR036236">
    <property type="entry name" value="Znf_C2H2_sf"/>
</dbReference>
<dbReference type="InterPro" id="IPR003599">
    <property type="entry name" value="Ig_sub"/>
</dbReference>
<dbReference type="Pfam" id="PF08205">
    <property type="entry name" value="C2-set_2"/>
    <property type="match status" value="1"/>
</dbReference>
<evidence type="ECO:0000256" key="5">
    <source>
        <dbReference type="ARBA" id="ARBA00022771"/>
    </source>
</evidence>
<feature type="domain" description="C2H2-type" evidence="11">
    <location>
        <begin position="69"/>
        <end position="97"/>
    </location>
</feature>
<dbReference type="PROSITE" id="PS50835">
    <property type="entry name" value="IG_LIKE"/>
    <property type="match status" value="2"/>
</dbReference>
<dbReference type="PANTHER" id="PTHR21261">
    <property type="entry name" value="BEAT PROTEIN"/>
    <property type="match status" value="1"/>
</dbReference>
<keyword evidence="14" id="KW-1185">Reference proteome</keyword>
<dbReference type="GO" id="GO:0016020">
    <property type="term" value="C:membrane"/>
    <property type="evidence" value="ECO:0007669"/>
    <property type="project" value="UniProtKB-SubCell"/>
</dbReference>
<evidence type="ECO:0000256" key="2">
    <source>
        <dbReference type="ARBA" id="ARBA00022692"/>
    </source>
</evidence>
<protein>
    <recommendedName>
        <fullName evidence="15">Ig-like domain-containing protein</fullName>
    </recommendedName>
</protein>
<name>A0ABD2XJV8_9HYME</name>
<feature type="domain" description="Ig-like" evidence="12">
    <location>
        <begin position="209"/>
        <end position="297"/>
    </location>
</feature>
<evidence type="ECO:0000256" key="3">
    <source>
        <dbReference type="ARBA" id="ARBA00022723"/>
    </source>
</evidence>
<evidence type="ECO:0000256" key="4">
    <source>
        <dbReference type="ARBA" id="ARBA00022737"/>
    </source>
</evidence>
<dbReference type="InterPro" id="IPR013783">
    <property type="entry name" value="Ig-like_fold"/>
</dbReference>
<dbReference type="InterPro" id="IPR007110">
    <property type="entry name" value="Ig-like_dom"/>
</dbReference>
<feature type="domain" description="C2H2-type" evidence="11">
    <location>
        <begin position="127"/>
        <end position="155"/>
    </location>
</feature>
<dbReference type="PANTHER" id="PTHR21261:SF17">
    <property type="entry name" value="BEAT VI"/>
    <property type="match status" value="1"/>
</dbReference>
<dbReference type="SMART" id="SM00355">
    <property type="entry name" value="ZnF_C2H2"/>
    <property type="match status" value="6"/>
</dbReference>
<keyword evidence="9" id="KW-1015">Disulfide bond</keyword>
<dbReference type="EMBL" id="JBJJXI010000020">
    <property type="protein sequence ID" value="KAL3405475.1"/>
    <property type="molecule type" value="Genomic_DNA"/>
</dbReference>
<dbReference type="SMART" id="SM00409">
    <property type="entry name" value="IG"/>
    <property type="match status" value="1"/>
</dbReference>
<feature type="domain" description="Ig-like" evidence="12">
    <location>
        <begin position="311"/>
        <end position="408"/>
    </location>
</feature>
<evidence type="ECO:0000256" key="7">
    <source>
        <dbReference type="ARBA" id="ARBA00022989"/>
    </source>
</evidence>
<feature type="domain" description="C2H2-type" evidence="11">
    <location>
        <begin position="156"/>
        <end position="184"/>
    </location>
</feature>
<keyword evidence="4" id="KW-0677">Repeat</keyword>
<proteinExistence type="predicted"/>
<organism evidence="13 14">
    <name type="scientific">Trichogramma kaykai</name>
    <dbReference type="NCBI Taxonomy" id="54128"/>
    <lineage>
        <taxon>Eukaryota</taxon>
        <taxon>Metazoa</taxon>
        <taxon>Ecdysozoa</taxon>
        <taxon>Arthropoda</taxon>
        <taxon>Hexapoda</taxon>
        <taxon>Insecta</taxon>
        <taxon>Pterygota</taxon>
        <taxon>Neoptera</taxon>
        <taxon>Endopterygota</taxon>
        <taxon>Hymenoptera</taxon>
        <taxon>Apocrita</taxon>
        <taxon>Proctotrupomorpha</taxon>
        <taxon>Chalcidoidea</taxon>
        <taxon>Trichogrammatidae</taxon>
        <taxon>Trichogramma</taxon>
    </lineage>
</organism>
<comment type="caution">
    <text evidence="13">The sequence shown here is derived from an EMBL/GenBank/DDBJ whole genome shotgun (WGS) entry which is preliminary data.</text>
</comment>
<dbReference type="InterPro" id="IPR013087">
    <property type="entry name" value="Znf_C2H2_type"/>
</dbReference>
<dbReference type="FunFam" id="3.30.160.60:FF:000100">
    <property type="entry name" value="Zinc finger 45-like"/>
    <property type="match status" value="3"/>
</dbReference>
<feature type="domain" description="C2H2-type" evidence="11">
    <location>
        <begin position="40"/>
        <end position="68"/>
    </location>
</feature>
<keyword evidence="3" id="KW-0479">Metal-binding</keyword>
<feature type="domain" description="C2H2-type" evidence="11">
    <location>
        <begin position="11"/>
        <end position="39"/>
    </location>
</feature>
<dbReference type="SUPFAM" id="SSF48726">
    <property type="entry name" value="Immunoglobulin"/>
    <property type="match status" value="1"/>
</dbReference>
<dbReference type="Gene3D" id="3.30.160.60">
    <property type="entry name" value="Classic Zinc Finger"/>
    <property type="match status" value="5"/>
</dbReference>
<evidence type="ECO:0000256" key="10">
    <source>
        <dbReference type="PROSITE-ProRule" id="PRU00042"/>
    </source>
</evidence>
<gene>
    <name evidence="13" type="ORF">TKK_001867</name>
</gene>
<sequence length="463" mass="52783">MPASIKRIKEHMCEECGRSFSDKSNLRRHIAAVHKKIKEHNCGECDKSFGKKQTLMKHIDTVHLKIEDQKCGECGKSFGHKKDLMKHIDTVHLELKEHMCEECGKSFGQKSNLNKHIAAVHKKIKDHKCFECGKSFGEKSNLMRHIDLVHLKLKEHVCKQCGKSFGRKSNLDKHITTVHEKIKDHKCEECGTASLKNLRIVAPERVRLGDSVLLTCSYDLEDAQLYAIKWYFEDEEFYRYVPKKEPSHDTFSVRSIQVNVSGSNMHDVTLVNVRRKHTGRYKCEVSEDQPRYDTKLQEADMFVVDVPDTEPRIMVEKQRLAEGETLRANCTSGASRPAANITWSLNGKLLDNRRMKYNTRTQTLLTATGEDGRQRTRSWLTVDTQGLFEDYRIRLRCFAQIQPVYKVSTSLDVRQDGPYVASPHSHQSSGSSSIVIATSPWPREAAIAAAALVLASSLMTPTR</sequence>
<keyword evidence="7" id="KW-1133">Transmembrane helix</keyword>
<evidence type="ECO:0000259" key="12">
    <source>
        <dbReference type="PROSITE" id="PS50835"/>
    </source>
</evidence>
<dbReference type="AlphaFoldDB" id="A0ABD2XJV8"/>
<dbReference type="PROSITE" id="PS00028">
    <property type="entry name" value="ZINC_FINGER_C2H2_1"/>
    <property type="match status" value="6"/>
</dbReference>
<evidence type="ECO:0000313" key="14">
    <source>
        <dbReference type="Proteomes" id="UP001627154"/>
    </source>
</evidence>
<evidence type="ECO:0000313" key="13">
    <source>
        <dbReference type="EMBL" id="KAL3405475.1"/>
    </source>
</evidence>